<evidence type="ECO:0000256" key="1">
    <source>
        <dbReference type="ARBA" id="ARBA00022722"/>
    </source>
</evidence>
<evidence type="ECO:0000256" key="11">
    <source>
        <dbReference type="ARBA" id="ARBA00034617"/>
    </source>
</evidence>
<evidence type="ECO:0000256" key="6">
    <source>
        <dbReference type="ARBA" id="ARBA00022839"/>
    </source>
</evidence>
<evidence type="ECO:0000259" key="15">
    <source>
        <dbReference type="PROSITE" id="PS51198"/>
    </source>
</evidence>
<keyword evidence="18" id="KW-1185">Reference proteome</keyword>
<comment type="caution">
    <text evidence="17">The sequence shown here is derived from an EMBL/GenBank/DDBJ whole genome shotgun (WGS) entry which is preliminary data.</text>
</comment>
<gene>
    <name evidence="17" type="ORF">EAH89_15680</name>
</gene>
<keyword evidence="10" id="KW-0413">Isomerase</keyword>
<evidence type="ECO:0000256" key="8">
    <source>
        <dbReference type="ARBA" id="ARBA00023125"/>
    </source>
</evidence>
<dbReference type="GO" id="GO:0005829">
    <property type="term" value="C:cytosol"/>
    <property type="evidence" value="ECO:0007669"/>
    <property type="project" value="TreeGrafter"/>
</dbReference>
<dbReference type="PROSITE" id="PS51198">
    <property type="entry name" value="UVRD_HELICASE_ATP_BIND"/>
    <property type="match status" value="1"/>
</dbReference>
<dbReference type="InterPro" id="IPR027417">
    <property type="entry name" value="P-loop_NTPase"/>
</dbReference>
<evidence type="ECO:0000256" key="5">
    <source>
        <dbReference type="ARBA" id="ARBA00022806"/>
    </source>
</evidence>
<dbReference type="Gene3D" id="3.40.50.300">
    <property type="entry name" value="P-loop containing nucleotide triphosphate hydrolases"/>
    <property type="match status" value="4"/>
</dbReference>
<dbReference type="Proteomes" id="UP000317078">
    <property type="component" value="Unassembled WGS sequence"/>
</dbReference>
<dbReference type="OrthoDB" id="9810135at2"/>
<evidence type="ECO:0000256" key="13">
    <source>
        <dbReference type="ARBA" id="ARBA00048988"/>
    </source>
</evidence>
<evidence type="ECO:0000259" key="16">
    <source>
        <dbReference type="PROSITE" id="PS51217"/>
    </source>
</evidence>
<dbReference type="GO" id="GO:0004519">
    <property type="term" value="F:endonuclease activity"/>
    <property type="evidence" value="ECO:0007669"/>
    <property type="project" value="UniProtKB-KW"/>
</dbReference>
<evidence type="ECO:0000313" key="18">
    <source>
        <dbReference type="Proteomes" id="UP000317078"/>
    </source>
</evidence>
<reference evidence="17 18" key="1">
    <citation type="journal article" date="2019" name="Environ. Microbiol.">
        <title>Species interactions and distinct microbial communities in high Arctic permafrost affected cryosols are associated with the CH4 and CO2 gas fluxes.</title>
        <authorList>
            <person name="Altshuler I."/>
            <person name="Hamel J."/>
            <person name="Turney S."/>
            <person name="Magnuson E."/>
            <person name="Levesque R."/>
            <person name="Greer C."/>
            <person name="Whyte L.G."/>
        </authorList>
    </citation>
    <scope>NUCLEOTIDE SEQUENCE [LARGE SCALE GENOMIC DNA]</scope>
    <source>
        <strain evidence="17 18">S9.3B</strain>
    </source>
</reference>
<dbReference type="InterPro" id="IPR014017">
    <property type="entry name" value="DNA_helicase_UvrD-like_C"/>
</dbReference>
<dbReference type="Pfam" id="PF13361">
    <property type="entry name" value="UvrD_C"/>
    <property type="match status" value="1"/>
</dbReference>
<evidence type="ECO:0000256" key="12">
    <source>
        <dbReference type="ARBA" id="ARBA00034808"/>
    </source>
</evidence>
<evidence type="ECO:0000256" key="9">
    <source>
        <dbReference type="ARBA" id="ARBA00023204"/>
    </source>
</evidence>
<dbReference type="SUPFAM" id="SSF52540">
    <property type="entry name" value="P-loop containing nucleoside triphosphate hydrolases"/>
    <property type="match status" value="1"/>
</dbReference>
<dbReference type="InterPro" id="IPR014016">
    <property type="entry name" value="UvrD-like_ATP-bd"/>
</dbReference>
<dbReference type="AlphaFoldDB" id="A0A502FX58"/>
<comment type="catalytic activity">
    <reaction evidence="13">
        <text>ATP + H2O = ADP + phosphate + H(+)</text>
        <dbReference type="Rhea" id="RHEA:13065"/>
        <dbReference type="ChEBI" id="CHEBI:15377"/>
        <dbReference type="ChEBI" id="CHEBI:15378"/>
        <dbReference type="ChEBI" id="CHEBI:30616"/>
        <dbReference type="ChEBI" id="CHEBI:43474"/>
        <dbReference type="ChEBI" id="CHEBI:456216"/>
        <dbReference type="EC" id="5.6.2.4"/>
    </reaction>
</comment>
<organism evidence="17 18">
    <name type="scientific">Muricoccus nepalensis</name>
    <dbReference type="NCBI Taxonomy" id="1854500"/>
    <lineage>
        <taxon>Bacteria</taxon>
        <taxon>Pseudomonadati</taxon>
        <taxon>Pseudomonadota</taxon>
        <taxon>Alphaproteobacteria</taxon>
        <taxon>Acetobacterales</taxon>
        <taxon>Roseomonadaceae</taxon>
        <taxon>Muricoccus</taxon>
    </lineage>
</organism>
<dbReference type="InterPro" id="IPR011604">
    <property type="entry name" value="PDDEXK-like_dom_sf"/>
</dbReference>
<keyword evidence="3" id="KW-0227">DNA damage</keyword>
<dbReference type="GO" id="GO:0004527">
    <property type="term" value="F:exonuclease activity"/>
    <property type="evidence" value="ECO:0007669"/>
    <property type="project" value="UniProtKB-KW"/>
</dbReference>
<keyword evidence="9" id="KW-0234">DNA repair</keyword>
<keyword evidence="1" id="KW-0540">Nuclease</keyword>
<feature type="binding site" evidence="14">
    <location>
        <begin position="29"/>
        <end position="36"/>
    </location>
    <ligand>
        <name>ATP</name>
        <dbReference type="ChEBI" id="CHEBI:30616"/>
    </ligand>
</feature>
<keyword evidence="2 14" id="KW-0547">Nucleotide-binding</keyword>
<dbReference type="GO" id="GO:0003677">
    <property type="term" value="F:DNA binding"/>
    <property type="evidence" value="ECO:0007669"/>
    <property type="project" value="UniProtKB-KW"/>
</dbReference>
<dbReference type="Pfam" id="PF00580">
    <property type="entry name" value="UvrD-helicase"/>
    <property type="match status" value="1"/>
</dbReference>
<keyword evidence="8" id="KW-0238">DNA-binding</keyword>
<keyword evidence="17" id="KW-0255">Endonuclease</keyword>
<dbReference type="InterPro" id="IPR000212">
    <property type="entry name" value="DNA_helicase_UvrD/REP"/>
</dbReference>
<proteinExistence type="predicted"/>
<dbReference type="GO" id="GO:0000725">
    <property type="term" value="P:recombinational repair"/>
    <property type="evidence" value="ECO:0007669"/>
    <property type="project" value="TreeGrafter"/>
</dbReference>
<name>A0A502FX58_9PROT</name>
<evidence type="ECO:0000256" key="3">
    <source>
        <dbReference type="ARBA" id="ARBA00022763"/>
    </source>
</evidence>
<dbReference type="PROSITE" id="PS51217">
    <property type="entry name" value="UVRD_HELICASE_CTER"/>
    <property type="match status" value="1"/>
</dbReference>
<dbReference type="RefSeq" id="WP_140884647.1">
    <property type="nucleotide sequence ID" value="NZ_RCZP01000015.1"/>
</dbReference>
<keyword evidence="5 14" id="KW-0347">Helicase</keyword>
<keyword evidence="4 14" id="KW-0378">Hydrolase</keyword>
<evidence type="ECO:0000313" key="17">
    <source>
        <dbReference type="EMBL" id="TPG53646.1"/>
    </source>
</evidence>
<dbReference type="GO" id="GO:0009338">
    <property type="term" value="C:exodeoxyribonuclease V complex"/>
    <property type="evidence" value="ECO:0007669"/>
    <property type="project" value="TreeGrafter"/>
</dbReference>
<protein>
    <recommendedName>
        <fullName evidence="12">DNA 3'-5' helicase</fullName>
        <ecNumber evidence="12">5.6.2.4</ecNumber>
    </recommendedName>
</protein>
<evidence type="ECO:0000256" key="2">
    <source>
        <dbReference type="ARBA" id="ARBA00022741"/>
    </source>
</evidence>
<evidence type="ECO:0000256" key="14">
    <source>
        <dbReference type="PROSITE-ProRule" id="PRU00560"/>
    </source>
</evidence>
<comment type="catalytic activity">
    <reaction evidence="11">
        <text>Couples ATP hydrolysis with the unwinding of duplex DNA by translocating in the 3'-5' direction.</text>
        <dbReference type="EC" id="5.6.2.4"/>
    </reaction>
</comment>
<evidence type="ECO:0000256" key="4">
    <source>
        <dbReference type="ARBA" id="ARBA00022801"/>
    </source>
</evidence>
<keyword evidence="7 14" id="KW-0067">ATP-binding</keyword>
<evidence type="ECO:0000256" key="10">
    <source>
        <dbReference type="ARBA" id="ARBA00023235"/>
    </source>
</evidence>
<dbReference type="GO" id="GO:0043138">
    <property type="term" value="F:3'-5' DNA helicase activity"/>
    <property type="evidence" value="ECO:0007669"/>
    <property type="project" value="UniProtKB-EC"/>
</dbReference>
<evidence type="ECO:0000256" key="7">
    <source>
        <dbReference type="ARBA" id="ARBA00022840"/>
    </source>
</evidence>
<sequence>MPLDSALLEDAAARSTALTAIDRTLLVQAGAGSGKTSVLAGRVVVLLATGRHPSEIAAISFTEFSASELRERIVRFVDLVADGAVPRDLEAAFPSGPDEVQRANLRRAREDLDCLACTTIHGFCRMLLAPYPVEAGIDPGAALLDQDAAELMLDDEFAGWLRDRLSGEPQADDAFAALYLADPSGTADALRKLAGAMRARRGADVEDCSCVAAEALDGFRSAVSALRAFVAELAPGRCIEKLPLIVDALEEQLAALPTEETASLPWFIALRPPGCCSTAGGDFNASSRVSSRTAWQKIIGGGKGTQAHADELSDRTIKLYEACRDAHGELRSAAAGRILHILSGEARQMLERFDAAKRDAAALDFDDLLEKTRLLLARNPEVRAELASRFRAVLVDEFQDTDPVQLEILWHLCGDPASAEAGTSWTDMSLRGGSLFLVGDAKQSIFRFRGADLAAFLRARQFLLRDDPSSVLSISRNFRSRVGILEYVNERFRPCLSADGQAGFADLTADGDDLLESPGVAGLLLELEKPKAAEVRDKEADEVAKLCLRLVGSAMVRDRGAEGGLRPCEPRDIALLSPTGTDLWRYERALEDAGLTVATQAGKGFYRRQEVQDLIALARVLADSRDRLALGALLRGPMVGFPDEVLLDAVAAQPPTTDNAGRPVPAQLGLHMDPDLVPDEGLRGTLVTLASLARRKRICSPHILLCRAVERLNVRAKLRQRGGRVAELALANVDLFLEMSRAYDVRGIRAFAERMRQRWEAADKSPDARPDADLRSVSLVTMHAAKGLEWPVVIPVNTSSELSGTVDYACDELGRIHMAVYGIHPWGCGDALTREEREVRFERERLWYVAATRPRDLLMVPRLPGGPQPKSWAALLELGLTDMACFGDEFPLANIEMPEASPNLQDRTTFDAEADRIMDATPRLRRLTPHLAEQADAGNVATLVGEELGVAEVSATRGGLARGLVLHKLLEEVLTGETSETKEALAGRGAELLAQVALAPNDADTLEMADAVMRGLAVPEIAAVRSRLVPEWPVAVSRLLDGAETVILGVADAVVLEPDGGCSQVIDWKSDVAPSEKAVTEYCGQLSQYLGSTGATEGLLVFLSPTPPLVVRIRP</sequence>
<dbReference type="GO" id="GO:0005524">
    <property type="term" value="F:ATP binding"/>
    <property type="evidence" value="ECO:0007669"/>
    <property type="project" value="UniProtKB-UniRule"/>
</dbReference>
<dbReference type="PANTHER" id="PTHR11070">
    <property type="entry name" value="UVRD / RECB / PCRA DNA HELICASE FAMILY MEMBER"/>
    <property type="match status" value="1"/>
</dbReference>
<dbReference type="Gene3D" id="3.90.320.10">
    <property type="match status" value="1"/>
</dbReference>
<dbReference type="EC" id="5.6.2.4" evidence="12"/>
<accession>A0A502FX58</accession>
<dbReference type="PANTHER" id="PTHR11070:SF23">
    <property type="entry name" value="RECBCD ENZYME SUBUNIT RECB"/>
    <property type="match status" value="1"/>
</dbReference>
<feature type="domain" description="UvrD-like helicase ATP-binding" evidence="15">
    <location>
        <begin position="8"/>
        <end position="481"/>
    </location>
</feature>
<dbReference type="EMBL" id="RCZP01000015">
    <property type="protein sequence ID" value="TPG53646.1"/>
    <property type="molecule type" value="Genomic_DNA"/>
</dbReference>
<keyword evidence="6" id="KW-0269">Exonuclease</keyword>
<feature type="domain" description="UvrD-like helicase C-terminal" evidence="16">
    <location>
        <begin position="494"/>
        <end position="787"/>
    </location>
</feature>